<proteinExistence type="predicted"/>
<dbReference type="PaxDb" id="8022-A0A060WWG7"/>
<reference evidence="1" key="1">
    <citation type="journal article" date="2014" name="Nat. Commun.">
        <title>The rainbow trout genome provides novel insights into evolution after whole-genome duplication in vertebrates.</title>
        <authorList>
            <person name="Berthelot C."/>
            <person name="Brunet F."/>
            <person name="Chalopin D."/>
            <person name="Juanchich A."/>
            <person name="Bernard M."/>
            <person name="Noel B."/>
            <person name="Bento P."/>
            <person name="Da Silva C."/>
            <person name="Labadie K."/>
            <person name="Alberti A."/>
            <person name="Aury J.M."/>
            <person name="Louis A."/>
            <person name="Dehais P."/>
            <person name="Bardou P."/>
            <person name="Montfort J."/>
            <person name="Klopp C."/>
            <person name="Cabau C."/>
            <person name="Gaspin C."/>
            <person name="Thorgaard G.H."/>
            <person name="Boussaha M."/>
            <person name="Quillet E."/>
            <person name="Guyomard R."/>
            <person name="Galiana D."/>
            <person name="Bobe J."/>
            <person name="Volff J.N."/>
            <person name="Genet C."/>
            <person name="Wincker P."/>
            <person name="Jaillon O."/>
            <person name="Roest Crollius H."/>
            <person name="Guiguen Y."/>
        </authorList>
    </citation>
    <scope>NUCLEOTIDE SEQUENCE [LARGE SCALE GENOMIC DNA]</scope>
</reference>
<dbReference type="AlphaFoldDB" id="A0A060WWG7"/>
<reference evidence="1" key="2">
    <citation type="submission" date="2014-03" db="EMBL/GenBank/DDBJ databases">
        <authorList>
            <person name="Genoscope - CEA"/>
        </authorList>
    </citation>
    <scope>NUCLEOTIDE SEQUENCE</scope>
</reference>
<sequence length="67" mass="7368">MDEGLRRYFGRRVLVPLPDGSSRHHMLSQLLCVCVCVYVRACVCVTVSTAHGNCSAVCQLTTTRSIP</sequence>
<organism evidence="1 2">
    <name type="scientific">Oncorhynchus mykiss</name>
    <name type="common">Rainbow trout</name>
    <name type="synonym">Salmo gairdneri</name>
    <dbReference type="NCBI Taxonomy" id="8022"/>
    <lineage>
        <taxon>Eukaryota</taxon>
        <taxon>Metazoa</taxon>
        <taxon>Chordata</taxon>
        <taxon>Craniata</taxon>
        <taxon>Vertebrata</taxon>
        <taxon>Euteleostomi</taxon>
        <taxon>Actinopterygii</taxon>
        <taxon>Neopterygii</taxon>
        <taxon>Teleostei</taxon>
        <taxon>Protacanthopterygii</taxon>
        <taxon>Salmoniformes</taxon>
        <taxon>Salmonidae</taxon>
        <taxon>Salmoninae</taxon>
        <taxon>Oncorhynchus</taxon>
    </lineage>
</organism>
<dbReference type="STRING" id="8022.A0A060WWG7"/>
<dbReference type="Proteomes" id="UP000193380">
    <property type="component" value="Unassembled WGS sequence"/>
</dbReference>
<gene>
    <name evidence="1" type="ORF">GSONMT00055030001</name>
</gene>
<protein>
    <submittedName>
        <fullName evidence="1">Uncharacterized protein</fullName>
    </submittedName>
</protein>
<dbReference type="EMBL" id="FR904647">
    <property type="protein sequence ID" value="CDQ68955.1"/>
    <property type="molecule type" value="Genomic_DNA"/>
</dbReference>
<accession>A0A060WWG7</accession>
<evidence type="ECO:0000313" key="2">
    <source>
        <dbReference type="Proteomes" id="UP000193380"/>
    </source>
</evidence>
<name>A0A060WWG7_ONCMY</name>
<evidence type="ECO:0000313" key="1">
    <source>
        <dbReference type="EMBL" id="CDQ68955.1"/>
    </source>
</evidence>